<dbReference type="GO" id="GO:0002953">
    <property type="term" value="F:5'-deoxynucleotidase activity"/>
    <property type="evidence" value="ECO:0007669"/>
    <property type="project" value="InterPro"/>
</dbReference>
<evidence type="ECO:0000313" key="4">
    <source>
        <dbReference type="EMBL" id="SMF81210.1"/>
    </source>
</evidence>
<evidence type="ECO:0000313" key="5">
    <source>
        <dbReference type="Proteomes" id="UP000192940"/>
    </source>
</evidence>
<dbReference type="Gene3D" id="1.10.3210.10">
    <property type="entry name" value="Hypothetical protein af1432"/>
    <property type="match status" value="1"/>
</dbReference>
<dbReference type="InterPro" id="IPR039356">
    <property type="entry name" value="YfbR/HDDC2"/>
</dbReference>
<keyword evidence="5" id="KW-1185">Reference proteome</keyword>
<sequence length="197" mass="22541">MNERFLRQLDFIREVDKLKNIVRQSYITDGTRRENDAEHSWHIALMAAVLEEYAVGGIKPDLLRVLRMLLIHDLVEIDAGDTFAYDVQGSVGKFERERVAAERIFSILPEDQGKDMMALWLEFEEGSSRDAQFACAMDRLQPLLHNYATEGKSWREHGVTSAQVLSRIESISSSVPGICEWAKELIDDAVRRGYLQP</sequence>
<evidence type="ECO:0000256" key="1">
    <source>
        <dbReference type="ARBA" id="ARBA00022723"/>
    </source>
</evidence>
<gene>
    <name evidence="4" type="ORF">SAMN05661091_1954</name>
</gene>
<keyword evidence="1" id="KW-0479">Metal-binding</keyword>
<dbReference type="SUPFAM" id="SSF109604">
    <property type="entry name" value="HD-domain/PDEase-like"/>
    <property type="match status" value="1"/>
</dbReference>
<accession>A0A1X7H7M6</accession>
<dbReference type="InterPro" id="IPR006674">
    <property type="entry name" value="HD_domain"/>
</dbReference>
<keyword evidence="2 4" id="KW-0378">Hydrolase</keyword>
<name>A0A1X7H7M6_9BACL</name>
<dbReference type="RefSeq" id="WP_208918807.1">
    <property type="nucleotide sequence ID" value="NZ_LT840184.1"/>
</dbReference>
<dbReference type="STRING" id="1313296.SAMN05661091_1954"/>
<organism evidence="4 5">
    <name type="scientific">Paenibacillus uliginis N3/975</name>
    <dbReference type="NCBI Taxonomy" id="1313296"/>
    <lineage>
        <taxon>Bacteria</taxon>
        <taxon>Bacillati</taxon>
        <taxon>Bacillota</taxon>
        <taxon>Bacilli</taxon>
        <taxon>Bacillales</taxon>
        <taxon>Paenibacillaceae</taxon>
        <taxon>Paenibacillus</taxon>
    </lineage>
</organism>
<dbReference type="GO" id="GO:0046872">
    <property type="term" value="F:metal ion binding"/>
    <property type="evidence" value="ECO:0007669"/>
    <property type="project" value="UniProtKB-KW"/>
</dbReference>
<dbReference type="EMBL" id="LT840184">
    <property type="protein sequence ID" value="SMF81210.1"/>
    <property type="molecule type" value="Genomic_DNA"/>
</dbReference>
<dbReference type="AlphaFoldDB" id="A0A1X7H7M6"/>
<dbReference type="PANTHER" id="PTHR11845:SF13">
    <property type="entry name" value="5'-DEOXYNUCLEOTIDASE HDDC2"/>
    <property type="match status" value="1"/>
</dbReference>
<dbReference type="Proteomes" id="UP000192940">
    <property type="component" value="Chromosome I"/>
</dbReference>
<reference evidence="4 5" key="1">
    <citation type="submission" date="2017-04" db="EMBL/GenBank/DDBJ databases">
        <authorList>
            <person name="Afonso C.L."/>
            <person name="Miller P.J."/>
            <person name="Scott M.A."/>
            <person name="Spackman E."/>
            <person name="Goraichik I."/>
            <person name="Dimitrov K.M."/>
            <person name="Suarez D.L."/>
            <person name="Swayne D.E."/>
        </authorList>
    </citation>
    <scope>NUCLEOTIDE SEQUENCE [LARGE SCALE GENOMIC DNA]</scope>
    <source>
        <strain evidence="4 5">N3/975</strain>
    </source>
</reference>
<evidence type="ECO:0000259" key="3">
    <source>
        <dbReference type="Pfam" id="PF13023"/>
    </source>
</evidence>
<proteinExistence type="predicted"/>
<protein>
    <submittedName>
        <fullName evidence="4">Putative hydrolases of HD superfamily</fullName>
    </submittedName>
</protein>
<dbReference type="GO" id="GO:0005737">
    <property type="term" value="C:cytoplasm"/>
    <property type="evidence" value="ECO:0007669"/>
    <property type="project" value="TreeGrafter"/>
</dbReference>
<dbReference type="Pfam" id="PF13023">
    <property type="entry name" value="HD_3"/>
    <property type="match status" value="1"/>
</dbReference>
<evidence type="ECO:0000256" key="2">
    <source>
        <dbReference type="ARBA" id="ARBA00022801"/>
    </source>
</evidence>
<dbReference type="PANTHER" id="PTHR11845">
    <property type="entry name" value="5'-DEOXYNUCLEOTIDASE HDDC2"/>
    <property type="match status" value="1"/>
</dbReference>
<feature type="domain" description="HD" evidence="3">
    <location>
        <begin position="15"/>
        <end position="169"/>
    </location>
</feature>